<sequence length="107" mass="11891">MYLFPRHIFLNRCMFTSLLLSSLYFRGTSRGFYVFWYATSEGVALFPVLFSTGISNRGTFIRIGNCSTITASAAQSAVPGCCTWVSEAYYIPGILKKTVFADLSKAN</sequence>
<dbReference type="EMBL" id="GADI01002660">
    <property type="protein sequence ID" value="JAA71148.1"/>
    <property type="molecule type" value="mRNA"/>
</dbReference>
<keyword evidence="1" id="KW-0812">Transmembrane</keyword>
<evidence type="ECO:0000256" key="1">
    <source>
        <dbReference type="SAM" id="Phobius"/>
    </source>
</evidence>
<dbReference type="AlphaFoldDB" id="A0A0K8RJV2"/>
<reference evidence="2" key="1">
    <citation type="submission" date="2012-12" db="EMBL/GenBank/DDBJ databases">
        <title>Identification and characterization of a phenylalanine ammonia-lyase gene family in Isatis indigotica Fort.</title>
        <authorList>
            <person name="Liu Q."/>
            <person name="Chen J."/>
            <person name="Zhou X."/>
            <person name="Di P."/>
            <person name="Xiao Y."/>
            <person name="Xuan H."/>
            <person name="Zhang L."/>
            <person name="Chen W."/>
        </authorList>
    </citation>
    <scope>NUCLEOTIDE SEQUENCE</scope>
    <source>
        <tissue evidence="2">Salivary gland</tissue>
    </source>
</reference>
<accession>A0A0K8RJV2</accession>
<feature type="transmembrane region" description="Helical" evidence="1">
    <location>
        <begin position="33"/>
        <end position="54"/>
    </location>
</feature>
<keyword evidence="1" id="KW-0472">Membrane</keyword>
<name>A0A0K8RJV2_IXORI</name>
<proteinExistence type="evidence at transcript level"/>
<evidence type="ECO:0000313" key="2">
    <source>
        <dbReference type="EMBL" id="JAA71148.1"/>
    </source>
</evidence>
<protein>
    <submittedName>
        <fullName evidence="2">Putative ixostatin</fullName>
    </submittedName>
</protein>
<organism evidence="2">
    <name type="scientific">Ixodes ricinus</name>
    <name type="common">Common tick</name>
    <name type="synonym">Acarus ricinus</name>
    <dbReference type="NCBI Taxonomy" id="34613"/>
    <lineage>
        <taxon>Eukaryota</taxon>
        <taxon>Metazoa</taxon>
        <taxon>Ecdysozoa</taxon>
        <taxon>Arthropoda</taxon>
        <taxon>Chelicerata</taxon>
        <taxon>Arachnida</taxon>
        <taxon>Acari</taxon>
        <taxon>Parasitiformes</taxon>
        <taxon>Ixodida</taxon>
        <taxon>Ixodoidea</taxon>
        <taxon>Ixodidae</taxon>
        <taxon>Ixodinae</taxon>
        <taxon>Ixodes</taxon>
    </lineage>
</organism>
<keyword evidence="1" id="KW-1133">Transmembrane helix</keyword>